<dbReference type="PANTHER" id="PTHR44858:SF1">
    <property type="entry name" value="UDP-N-ACETYLGLUCOSAMINE--PEPTIDE N-ACETYLGLUCOSAMINYLTRANSFERASE SPINDLY-RELATED"/>
    <property type="match status" value="1"/>
</dbReference>
<comment type="caution">
    <text evidence="3">The sequence shown here is derived from an EMBL/GenBank/DDBJ whole genome shotgun (WGS) entry which is preliminary data.</text>
</comment>
<evidence type="ECO:0000313" key="4">
    <source>
        <dbReference type="Proteomes" id="UP000654075"/>
    </source>
</evidence>
<reference evidence="3" key="1">
    <citation type="submission" date="2021-02" db="EMBL/GenBank/DDBJ databases">
        <authorList>
            <person name="Dougan E. K."/>
            <person name="Rhodes N."/>
            <person name="Thang M."/>
            <person name="Chan C."/>
        </authorList>
    </citation>
    <scope>NUCLEOTIDE SEQUENCE</scope>
</reference>
<sequence>ALRSFPSCAEAFVVRGQAQLDLGDAVNAMADLAKAIELSHAQGARFAASTAYAAKADACVTLQCYDQAVNDCDEALKLAVNPLAMAIRGEAKLLSHCYREALVDCGDALALEPHDPYTLAIRAEAHLCLGEVLEAIDDCDQALEMCPGLEYA</sequence>
<dbReference type="OrthoDB" id="629492at2759"/>
<evidence type="ECO:0000256" key="1">
    <source>
        <dbReference type="ARBA" id="ARBA00022737"/>
    </source>
</evidence>
<name>A0A813F117_POLGL</name>
<dbReference type="Pfam" id="PF13432">
    <property type="entry name" value="TPR_16"/>
    <property type="match status" value="1"/>
</dbReference>
<dbReference type="AlphaFoldDB" id="A0A813F117"/>
<dbReference type="GO" id="GO:0046813">
    <property type="term" value="P:receptor-mediated virion attachment to host cell"/>
    <property type="evidence" value="ECO:0007669"/>
    <property type="project" value="TreeGrafter"/>
</dbReference>
<dbReference type="PANTHER" id="PTHR44858">
    <property type="entry name" value="TETRATRICOPEPTIDE REPEAT PROTEIN 6"/>
    <property type="match status" value="1"/>
</dbReference>
<feature type="non-terminal residue" evidence="3">
    <location>
        <position position="152"/>
    </location>
</feature>
<evidence type="ECO:0000313" key="3">
    <source>
        <dbReference type="EMBL" id="CAE8606820.1"/>
    </source>
</evidence>
<dbReference type="EMBL" id="CAJNNV010019864">
    <property type="protein sequence ID" value="CAE8606820.1"/>
    <property type="molecule type" value="Genomic_DNA"/>
</dbReference>
<dbReference type="InterPro" id="IPR019734">
    <property type="entry name" value="TPR_rpt"/>
</dbReference>
<keyword evidence="4" id="KW-1185">Reference proteome</keyword>
<dbReference type="SUPFAM" id="SSF48452">
    <property type="entry name" value="TPR-like"/>
    <property type="match status" value="1"/>
</dbReference>
<dbReference type="SMART" id="SM00028">
    <property type="entry name" value="TPR"/>
    <property type="match status" value="4"/>
</dbReference>
<dbReference type="Gene3D" id="1.25.40.10">
    <property type="entry name" value="Tetratricopeptide repeat domain"/>
    <property type="match status" value="2"/>
</dbReference>
<dbReference type="InterPro" id="IPR050498">
    <property type="entry name" value="Ycf3"/>
</dbReference>
<dbReference type="InterPro" id="IPR011990">
    <property type="entry name" value="TPR-like_helical_dom_sf"/>
</dbReference>
<gene>
    <name evidence="3" type="ORF">PGLA1383_LOCUS24787</name>
</gene>
<evidence type="ECO:0000256" key="2">
    <source>
        <dbReference type="ARBA" id="ARBA00022803"/>
    </source>
</evidence>
<organism evidence="3 4">
    <name type="scientific">Polarella glacialis</name>
    <name type="common">Dinoflagellate</name>
    <dbReference type="NCBI Taxonomy" id="89957"/>
    <lineage>
        <taxon>Eukaryota</taxon>
        <taxon>Sar</taxon>
        <taxon>Alveolata</taxon>
        <taxon>Dinophyceae</taxon>
        <taxon>Suessiales</taxon>
        <taxon>Suessiaceae</taxon>
        <taxon>Polarella</taxon>
    </lineage>
</organism>
<feature type="non-terminal residue" evidence="3">
    <location>
        <position position="1"/>
    </location>
</feature>
<keyword evidence="2" id="KW-0802">TPR repeat</keyword>
<keyword evidence="1" id="KW-0677">Repeat</keyword>
<dbReference type="Proteomes" id="UP000654075">
    <property type="component" value="Unassembled WGS sequence"/>
</dbReference>
<accession>A0A813F117</accession>
<protein>
    <submittedName>
        <fullName evidence="3">Uncharacterized protein</fullName>
    </submittedName>
</protein>
<proteinExistence type="predicted"/>